<evidence type="ECO:0000313" key="2">
    <source>
        <dbReference type="Proteomes" id="UP001177943"/>
    </source>
</evidence>
<dbReference type="AlphaFoldDB" id="A0AA95KV96"/>
<dbReference type="KEGG" id="pwn:QNH46_10025"/>
<dbReference type="Proteomes" id="UP001177943">
    <property type="component" value="Chromosome"/>
</dbReference>
<gene>
    <name evidence="1" type="ORF">QNH46_10025</name>
</gene>
<protein>
    <submittedName>
        <fullName evidence="1">Uncharacterized protein</fullName>
    </submittedName>
</protein>
<name>A0AA95KV96_9BACL</name>
<dbReference type="RefSeq" id="WP_283927966.1">
    <property type="nucleotide sequence ID" value="NZ_CP126084.1"/>
</dbReference>
<evidence type="ECO:0000313" key="1">
    <source>
        <dbReference type="EMBL" id="WHX50948.1"/>
    </source>
</evidence>
<dbReference type="SUPFAM" id="SSF52540">
    <property type="entry name" value="P-loop containing nucleoside triphosphate hydrolases"/>
    <property type="match status" value="1"/>
</dbReference>
<accession>A0AA95KV96</accession>
<dbReference type="Gene3D" id="3.40.50.300">
    <property type="entry name" value="P-loop containing nucleotide triphosphate hydrolases"/>
    <property type="match status" value="1"/>
</dbReference>
<organism evidence="1 2">
    <name type="scientific">Paenibacillus woosongensis</name>
    <dbReference type="NCBI Taxonomy" id="307580"/>
    <lineage>
        <taxon>Bacteria</taxon>
        <taxon>Bacillati</taxon>
        <taxon>Bacillota</taxon>
        <taxon>Bacilli</taxon>
        <taxon>Bacillales</taxon>
        <taxon>Paenibacillaceae</taxon>
        <taxon>Paenibacillus</taxon>
    </lineage>
</organism>
<reference evidence="1" key="1">
    <citation type="submission" date="2023-05" db="EMBL/GenBank/DDBJ databases">
        <title>Comparative genomics of Bacillaceae isolates and their secondary metabolite potential.</title>
        <authorList>
            <person name="Song L."/>
            <person name="Nielsen L.J."/>
            <person name="Mohite O."/>
            <person name="Xu X."/>
            <person name="Weber T."/>
            <person name="Kovacs A.T."/>
        </authorList>
    </citation>
    <scope>NUCLEOTIDE SEQUENCE</scope>
    <source>
        <strain evidence="1">B2_4</strain>
    </source>
</reference>
<sequence length="91" mass="10400">MLHLIIVEGIPGSGKSTTARFISLQTERNGMKTKLFHESAFQHPIFLDCEITDPTDWRNIYLANLDRFLDALPEDNSVIVMESVLFQNPNH</sequence>
<dbReference type="InterPro" id="IPR027417">
    <property type="entry name" value="P-loop_NTPase"/>
</dbReference>
<proteinExistence type="predicted"/>
<dbReference type="EMBL" id="CP126084">
    <property type="protein sequence ID" value="WHX50948.1"/>
    <property type="molecule type" value="Genomic_DNA"/>
</dbReference>